<name>A0A388SY85_9ACTN</name>
<dbReference type="EMBL" id="BGZL01000005">
    <property type="protein sequence ID" value="GBQ00832.1"/>
    <property type="molecule type" value="Genomic_DNA"/>
</dbReference>
<feature type="compositionally biased region" description="Basic and acidic residues" evidence="1">
    <location>
        <begin position="37"/>
        <end position="52"/>
    </location>
</feature>
<evidence type="ECO:0000313" key="3">
    <source>
        <dbReference type="Proteomes" id="UP000265354"/>
    </source>
</evidence>
<dbReference type="Proteomes" id="UP000265354">
    <property type="component" value="Unassembled WGS sequence"/>
</dbReference>
<sequence length="101" mass="10503">MVQAAGRCPSGGVVADQRSILRRLGPRQRNPLSDSTLEDRGGDHRMRGDRRALPVPGIGLRGHGQRCAADCGSAPAGTPAVPHPGAPREGAPVAPAKRSVW</sequence>
<protein>
    <submittedName>
        <fullName evidence="2">Uncharacterized protein</fullName>
    </submittedName>
</protein>
<feature type="region of interest" description="Disordered" evidence="1">
    <location>
        <begin position="1"/>
        <end position="101"/>
    </location>
</feature>
<reference evidence="2 3" key="1">
    <citation type="submission" date="2018-07" db="EMBL/GenBank/DDBJ databases">
        <title>Whole Genome Shotgun Sequence of Streptomyces spongiicola strain 531S.</title>
        <authorList>
            <person name="Dohra H."/>
            <person name="Kodani S."/>
        </authorList>
    </citation>
    <scope>NUCLEOTIDE SEQUENCE [LARGE SCALE GENOMIC DNA]</scope>
    <source>
        <strain evidence="2 3">531S</strain>
    </source>
</reference>
<gene>
    <name evidence="2" type="ORF">SSP531S_22540</name>
</gene>
<dbReference type="AlphaFoldDB" id="A0A388SY85"/>
<comment type="caution">
    <text evidence="2">The sequence shown here is derived from an EMBL/GenBank/DDBJ whole genome shotgun (WGS) entry which is preliminary data.</text>
</comment>
<evidence type="ECO:0000313" key="2">
    <source>
        <dbReference type="EMBL" id="GBQ00832.1"/>
    </source>
</evidence>
<proteinExistence type="predicted"/>
<evidence type="ECO:0000256" key="1">
    <source>
        <dbReference type="SAM" id="MobiDB-lite"/>
    </source>
</evidence>
<organism evidence="2 3">
    <name type="scientific">Streptomyces spongiicola</name>
    <dbReference type="NCBI Taxonomy" id="1690221"/>
    <lineage>
        <taxon>Bacteria</taxon>
        <taxon>Bacillati</taxon>
        <taxon>Actinomycetota</taxon>
        <taxon>Actinomycetes</taxon>
        <taxon>Kitasatosporales</taxon>
        <taxon>Streptomycetaceae</taxon>
        <taxon>Streptomyces</taxon>
    </lineage>
</organism>
<accession>A0A388SY85</accession>